<keyword evidence="5" id="KW-1185">Reference proteome</keyword>
<comment type="pathway">
    <text evidence="2">Nitrogen metabolism; (S)-allantoin degradation; (S)-ureidoglycolate from allantoate (aminidohydrolase route): step 1/1.</text>
</comment>
<dbReference type="InterPro" id="IPR005164">
    <property type="entry name" value="Allantoicase"/>
</dbReference>
<dbReference type="KEGG" id="csph:CSPHI_03730"/>
<dbReference type="UniPathway" id="UPA00395">
    <property type="reaction ID" value="UER00654"/>
</dbReference>
<evidence type="ECO:0000259" key="3">
    <source>
        <dbReference type="Pfam" id="PF03561"/>
    </source>
</evidence>
<comment type="similarity">
    <text evidence="1 2">Belongs to the allantoicase family.</text>
</comment>
<proteinExistence type="inferred from homology"/>
<gene>
    <name evidence="2" type="primary">alc</name>
    <name evidence="4" type="ORF">CSPHI_03730</name>
</gene>
<dbReference type="PIRSF" id="PIRSF016516">
    <property type="entry name" value="Allantoicase"/>
    <property type="match status" value="1"/>
</dbReference>
<keyword evidence="2" id="KW-0659">Purine metabolism</keyword>
<sequence length="351" mass="37973">MSARTAEHEFENYPDLAARGLAGSVIWATDESFAERENLINDHEPAFDPELFGNKGKVYDGWETRRRRGAEIGRDDAAIVRLGVPGHIRGVIVDTSWFTGNFPPAFAVLGTAIDEYLPAEEIAALPEEAWFELVGRTEARGDARHAVAVDPGSAAGSRRVTHVKLVMIPDGGIARLRVHGVPAPDPRFLGGTVDLAAIENGGRVVECSNMFYSSPNQMLSLGRSRNMGGGWENARRRDEGNDHVTIALAGAGVPEFIEVDTSYFVFNAPGEVAISGWAESGGERGPVVALVGRRPVLPDTRHRFAVAEAARDAEITHLRIDVFPDGGLARLRVHGRLTGAALAELRARWDS</sequence>
<feature type="domain" description="Allantoicase" evidence="3">
    <location>
        <begin position="23"/>
        <end position="182"/>
    </location>
</feature>
<evidence type="ECO:0000256" key="2">
    <source>
        <dbReference type="HAMAP-Rule" id="MF_00813"/>
    </source>
</evidence>
<keyword evidence="2" id="KW-0378">Hydrolase</keyword>
<dbReference type="OrthoDB" id="2078334at2"/>
<protein>
    <recommendedName>
        <fullName evidence="2">Probable allantoicase</fullName>
        <ecNumber evidence="2">3.5.3.4</ecNumber>
    </recommendedName>
    <alternativeName>
        <fullName evidence="2">Allantoate amidinohydrolase</fullName>
    </alternativeName>
</protein>
<comment type="catalytic activity">
    <reaction evidence="2">
        <text>allantoate + H2O = (S)-ureidoglycolate + urea</text>
        <dbReference type="Rhea" id="RHEA:11016"/>
        <dbReference type="ChEBI" id="CHEBI:15377"/>
        <dbReference type="ChEBI" id="CHEBI:16199"/>
        <dbReference type="ChEBI" id="CHEBI:17536"/>
        <dbReference type="ChEBI" id="CHEBI:57296"/>
        <dbReference type="EC" id="3.5.3.4"/>
    </reaction>
</comment>
<dbReference type="RefSeq" id="WP_075691548.1">
    <property type="nucleotide sequence ID" value="NZ_CP009248.1"/>
</dbReference>
<organism evidence="4 5">
    <name type="scientific">Corynebacterium sphenisci DSM 44792</name>
    <dbReference type="NCBI Taxonomy" id="1437874"/>
    <lineage>
        <taxon>Bacteria</taxon>
        <taxon>Bacillati</taxon>
        <taxon>Actinomycetota</taxon>
        <taxon>Actinomycetes</taxon>
        <taxon>Mycobacteriales</taxon>
        <taxon>Corynebacteriaceae</taxon>
        <taxon>Corynebacterium</taxon>
    </lineage>
</organism>
<dbReference type="EMBL" id="CP009248">
    <property type="protein sequence ID" value="APT90322.1"/>
    <property type="molecule type" value="Genomic_DNA"/>
</dbReference>
<dbReference type="GO" id="GO:0000256">
    <property type="term" value="P:allantoin catabolic process"/>
    <property type="evidence" value="ECO:0007669"/>
    <property type="project" value="UniProtKB-UniRule"/>
</dbReference>
<feature type="domain" description="Allantoicase" evidence="3">
    <location>
        <begin position="201"/>
        <end position="337"/>
    </location>
</feature>
<dbReference type="HAMAP" id="MF_00813">
    <property type="entry name" value="Allantoicase"/>
    <property type="match status" value="1"/>
</dbReference>
<evidence type="ECO:0000256" key="1">
    <source>
        <dbReference type="ARBA" id="ARBA00009242"/>
    </source>
</evidence>
<dbReference type="Gene3D" id="2.60.120.260">
    <property type="entry name" value="Galactose-binding domain-like"/>
    <property type="match status" value="2"/>
</dbReference>
<dbReference type="InterPro" id="IPR008979">
    <property type="entry name" value="Galactose-bd-like_sf"/>
</dbReference>
<evidence type="ECO:0000313" key="4">
    <source>
        <dbReference type="EMBL" id="APT90322.1"/>
    </source>
</evidence>
<dbReference type="GO" id="GO:0006144">
    <property type="term" value="P:purine nucleobase metabolic process"/>
    <property type="evidence" value="ECO:0007669"/>
    <property type="project" value="UniProtKB-KW"/>
</dbReference>
<evidence type="ECO:0000313" key="5">
    <source>
        <dbReference type="Proteomes" id="UP000185469"/>
    </source>
</evidence>
<dbReference type="STRING" id="1437874.CSPHI_03730"/>
<dbReference type="GO" id="GO:0004037">
    <property type="term" value="F:allantoicase activity"/>
    <property type="evidence" value="ECO:0007669"/>
    <property type="project" value="UniProtKB-UniRule"/>
</dbReference>
<name>A0A1L7CX11_9CORY</name>
<accession>A0A1L7CX11</accession>
<dbReference type="PANTHER" id="PTHR12045">
    <property type="entry name" value="ALLANTOICASE"/>
    <property type="match status" value="1"/>
</dbReference>
<dbReference type="PANTHER" id="PTHR12045:SF3">
    <property type="entry name" value="INACTIVE ALLANTOICASE-RELATED"/>
    <property type="match status" value="1"/>
</dbReference>
<dbReference type="AlphaFoldDB" id="A0A1L7CX11"/>
<dbReference type="InterPro" id="IPR015908">
    <property type="entry name" value="Allantoicase_dom"/>
</dbReference>
<dbReference type="Pfam" id="PF03561">
    <property type="entry name" value="Allantoicase"/>
    <property type="match status" value="2"/>
</dbReference>
<dbReference type="NCBIfam" id="TIGR02961">
    <property type="entry name" value="allantoicase"/>
    <property type="match status" value="1"/>
</dbReference>
<dbReference type="EC" id="3.5.3.4" evidence="2"/>
<dbReference type="SUPFAM" id="SSF49785">
    <property type="entry name" value="Galactose-binding domain-like"/>
    <property type="match status" value="2"/>
</dbReference>
<dbReference type="Proteomes" id="UP000185469">
    <property type="component" value="Chromosome"/>
</dbReference>
<reference evidence="4 5" key="1">
    <citation type="submission" date="2014-08" db="EMBL/GenBank/DDBJ databases">
        <title>Complete genome sequence of Corynebacterium sphenisci CECT 5990(T) (=DSM 44792(T)), isolated from healthy wild penguins.</title>
        <authorList>
            <person name="Ruckert C."/>
            <person name="Albersmeier A."/>
            <person name="Winkler A."/>
            <person name="Kalinowski J."/>
        </authorList>
    </citation>
    <scope>NUCLEOTIDE SEQUENCE [LARGE SCALE GENOMIC DNA]</scope>
    <source>
        <strain evidence="4 5">DSM 44792</strain>
    </source>
</reference>